<dbReference type="PANTHER" id="PTHR43399">
    <property type="entry name" value="SUBTILISIN-RELATED"/>
    <property type="match status" value="1"/>
</dbReference>
<dbReference type="InterPro" id="IPR007280">
    <property type="entry name" value="Peptidase_C_arc/bac"/>
</dbReference>
<gene>
    <name evidence="9" type="ORF">ACE1CI_19700</name>
</gene>
<dbReference type="Gene3D" id="2.150.10.10">
    <property type="entry name" value="Serralysin-like metalloprotease, C-terminal"/>
    <property type="match status" value="2"/>
</dbReference>
<dbReference type="Pfam" id="PF04151">
    <property type="entry name" value="PPC"/>
    <property type="match status" value="1"/>
</dbReference>
<evidence type="ECO:0000256" key="3">
    <source>
        <dbReference type="ARBA" id="ARBA00022801"/>
    </source>
</evidence>
<dbReference type="SUPFAM" id="SSF89260">
    <property type="entry name" value="Collagen-binding domain"/>
    <property type="match status" value="1"/>
</dbReference>
<dbReference type="SUPFAM" id="SSF51120">
    <property type="entry name" value="beta-Roll"/>
    <property type="match status" value="1"/>
</dbReference>
<dbReference type="EMBL" id="JBHFNR010000145">
    <property type="protein sequence ID" value="MFB2895138.1"/>
    <property type="molecule type" value="Genomic_DNA"/>
</dbReference>
<dbReference type="PROSITE" id="PS00330">
    <property type="entry name" value="HEMOLYSIN_CALCIUM"/>
    <property type="match status" value="1"/>
</dbReference>
<dbReference type="Gene3D" id="2.60.120.380">
    <property type="match status" value="1"/>
</dbReference>
<dbReference type="PROSITE" id="PS00136">
    <property type="entry name" value="SUBTILASE_ASP"/>
    <property type="match status" value="1"/>
</dbReference>
<dbReference type="SUPFAM" id="SSF52743">
    <property type="entry name" value="Subtilisin-like"/>
    <property type="match status" value="1"/>
</dbReference>
<dbReference type="PANTHER" id="PTHR43399:SF4">
    <property type="entry name" value="CELL WALL-ASSOCIATED PROTEASE"/>
    <property type="match status" value="1"/>
</dbReference>
<dbReference type="InterPro" id="IPR036852">
    <property type="entry name" value="Peptidase_S8/S53_dom_sf"/>
</dbReference>
<dbReference type="InterPro" id="IPR000209">
    <property type="entry name" value="Peptidase_S8/S53_dom"/>
</dbReference>
<dbReference type="PROSITE" id="PS51892">
    <property type="entry name" value="SUBTILASE"/>
    <property type="match status" value="1"/>
</dbReference>
<dbReference type="InterPro" id="IPR015500">
    <property type="entry name" value="Peptidase_S8_subtilisin-rel"/>
</dbReference>
<dbReference type="InterPro" id="IPR022398">
    <property type="entry name" value="Peptidase_S8_His-AS"/>
</dbReference>
<dbReference type="InterPro" id="IPR023828">
    <property type="entry name" value="Peptidase_S8_Ser-AS"/>
</dbReference>
<evidence type="ECO:0000313" key="10">
    <source>
        <dbReference type="Proteomes" id="UP001576784"/>
    </source>
</evidence>
<evidence type="ECO:0000259" key="8">
    <source>
        <dbReference type="Pfam" id="PF04151"/>
    </source>
</evidence>
<accession>A0ABV4XTS9</accession>
<dbReference type="RefSeq" id="WP_413264774.1">
    <property type="nucleotide sequence ID" value="NZ_JBHFNR010000145.1"/>
</dbReference>
<evidence type="ECO:0000259" key="7">
    <source>
        <dbReference type="Pfam" id="PF00082"/>
    </source>
</evidence>
<proteinExistence type="inferred from homology"/>
<sequence length="843" mass="89021">MITMQDNIIFGDELANFLVSTTAQNTILGLQGTDTIVGSGAADFLYGNTDADILYGSQGDDVIFGGKANDLIFGGKGNDRISGDRDNDTIYGDRGADTLTGGPGADIFVIGPEKGGLSVSEADWIVDFALGEDSIQVIGGLTFEDLDIVTNGGNTVIQYKATGEFFAVVQGVELQIPTPSNLPDPEIIQNAPVVTIDPPISIPGMGTGTERPVTEDPGNTVEEALAIAGSSNGLIYREQVSQSDPDDFYDFSVGASSNLILSLNGLNHNADLFLFDSEGNVIQSSQSSGITDEFITQPLETGSYTIQVKAVDPETTDYALKTTLISNLPGITIDAPDGFTETQTFESSRSIRLEPYINNNGEFIQGFRNDPRFAGIDGTGFSTVILDSGIDLDHPFFGPDNDGNGISDRIVFSHDFADNDADASDGTGHGSNVSSIVASQDAFEKGMVPGANIIALKVGIGNSNKNSNAAIEEALLWVATNADRYNIASVNMSFGEGNYQTSLTSGYSDELLLLRLKNVIVTAATGNGFFTNGSVPGVSYPAADPNVLAVGATWDENVGQQNFVSGATDYSTGDFRITSFSQRDPNLTDIFAPGAFITGANANGGTVDMSGTSQASPHIAGIAVLAQQLAVQKMGRRLTFDEFRDAMIISGEPLNDGDDEDDNVTNTGANYAQVRVQGLGEYILYLASLENPAPPPPPPIPKTQYNFVYLYDGATGRSNESYSGYTYASPGTLTVGTLYDPRKTPNERGTNGAYFIVSEQPAPSEALLGQVFVEKYTGNFAGGSSNTAVPYYFSVGSPSGFNGIGSEIDYVRVVGQRITLDSFGGDYLAADLPNNKEPIGITL</sequence>
<evidence type="ECO:0000256" key="4">
    <source>
        <dbReference type="ARBA" id="ARBA00022825"/>
    </source>
</evidence>
<dbReference type="Pfam" id="PF00082">
    <property type="entry name" value="Peptidase_S8"/>
    <property type="match status" value="1"/>
</dbReference>
<dbReference type="Proteomes" id="UP001576784">
    <property type="component" value="Unassembled WGS sequence"/>
</dbReference>
<dbReference type="Pfam" id="PF00353">
    <property type="entry name" value="HemolysinCabind"/>
    <property type="match status" value="2"/>
</dbReference>
<evidence type="ECO:0000256" key="5">
    <source>
        <dbReference type="PROSITE-ProRule" id="PRU01240"/>
    </source>
</evidence>
<reference evidence="9 10" key="1">
    <citation type="submission" date="2024-09" db="EMBL/GenBank/DDBJ databases">
        <title>Floridaenema gen nov. (Aerosakkonemataceae, Aerosakkonematales ord. nov., Cyanobacteria) from benthic tropical and subtropical fresh waters, with the description of four new species.</title>
        <authorList>
            <person name="Moretto J.A."/>
            <person name="Berthold D.E."/>
            <person name="Lefler F.W."/>
            <person name="Huang I.-S."/>
            <person name="Laughinghouse H. IV."/>
        </authorList>
    </citation>
    <scope>NUCLEOTIDE SEQUENCE [LARGE SCALE GENOMIC DNA]</scope>
    <source>
        <strain evidence="9 10">BLCC-F50</strain>
    </source>
</reference>
<keyword evidence="4 5" id="KW-0720">Serine protease</keyword>
<evidence type="ECO:0000313" key="9">
    <source>
        <dbReference type="EMBL" id="MFB2895138.1"/>
    </source>
</evidence>
<dbReference type="PROSITE" id="PS00138">
    <property type="entry name" value="SUBTILASE_SER"/>
    <property type="match status" value="1"/>
</dbReference>
<dbReference type="PRINTS" id="PR00723">
    <property type="entry name" value="SUBTILISIN"/>
</dbReference>
<keyword evidence="2 5" id="KW-0645">Protease</keyword>
<feature type="active site" description="Charge relay system" evidence="5">
    <location>
        <position position="613"/>
    </location>
</feature>
<comment type="caution">
    <text evidence="9">The sequence shown here is derived from an EMBL/GenBank/DDBJ whole genome shotgun (WGS) entry which is preliminary data.</text>
</comment>
<protein>
    <submittedName>
        <fullName evidence="9">S8 family serine peptidase</fullName>
    </submittedName>
</protein>
<evidence type="ECO:0000256" key="2">
    <source>
        <dbReference type="ARBA" id="ARBA00022670"/>
    </source>
</evidence>
<keyword evidence="10" id="KW-1185">Reference proteome</keyword>
<evidence type="ECO:0000256" key="1">
    <source>
        <dbReference type="ARBA" id="ARBA00011073"/>
    </source>
</evidence>
<dbReference type="InterPro" id="IPR023827">
    <property type="entry name" value="Peptidase_S8_Asp-AS"/>
</dbReference>
<organism evidence="9 10">
    <name type="scientific">Floridaenema flaviceps BLCC-F50</name>
    <dbReference type="NCBI Taxonomy" id="3153642"/>
    <lineage>
        <taxon>Bacteria</taxon>
        <taxon>Bacillati</taxon>
        <taxon>Cyanobacteriota</taxon>
        <taxon>Cyanophyceae</taxon>
        <taxon>Oscillatoriophycideae</taxon>
        <taxon>Aerosakkonematales</taxon>
        <taxon>Aerosakkonemataceae</taxon>
        <taxon>Floridanema</taxon>
        <taxon>Floridanema flaviceps</taxon>
    </lineage>
</organism>
<evidence type="ECO:0000256" key="6">
    <source>
        <dbReference type="RuleBase" id="RU003355"/>
    </source>
</evidence>
<dbReference type="InterPro" id="IPR018511">
    <property type="entry name" value="Hemolysin-typ_Ca-bd_CS"/>
</dbReference>
<feature type="domain" description="Peptidase S8/S53" evidence="7">
    <location>
        <begin position="379"/>
        <end position="648"/>
    </location>
</feature>
<dbReference type="PRINTS" id="PR00313">
    <property type="entry name" value="CABNDNGRPT"/>
</dbReference>
<name>A0ABV4XTS9_9CYAN</name>
<feature type="domain" description="Peptidase C-terminal archaeal/bacterial" evidence="8">
    <location>
        <begin position="247"/>
        <end position="309"/>
    </location>
</feature>
<dbReference type="Gene3D" id="3.40.50.200">
    <property type="entry name" value="Peptidase S8/S53 domain"/>
    <property type="match status" value="1"/>
</dbReference>
<keyword evidence="3 5" id="KW-0378">Hydrolase</keyword>
<dbReference type="PROSITE" id="PS00137">
    <property type="entry name" value="SUBTILASE_HIS"/>
    <property type="match status" value="1"/>
</dbReference>
<feature type="active site" description="Charge relay system" evidence="5">
    <location>
        <position position="429"/>
    </location>
</feature>
<dbReference type="InterPro" id="IPR051048">
    <property type="entry name" value="Peptidase_S8/S53_subtilisin"/>
</dbReference>
<dbReference type="InterPro" id="IPR001343">
    <property type="entry name" value="Hemolysn_Ca-bd"/>
</dbReference>
<dbReference type="InterPro" id="IPR011049">
    <property type="entry name" value="Serralysin-like_metalloprot_C"/>
</dbReference>
<comment type="similarity">
    <text evidence="1 5 6">Belongs to the peptidase S8 family.</text>
</comment>
<feature type="active site" description="Charge relay system" evidence="5">
    <location>
        <position position="387"/>
    </location>
</feature>